<comment type="caution">
    <text evidence="2">The sequence shown here is derived from an EMBL/GenBank/DDBJ whole genome shotgun (WGS) entry which is preliminary data.</text>
</comment>
<dbReference type="PANTHER" id="PTHR33744">
    <property type="entry name" value="CARBOHYDRATE DIACID REGULATOR"/>
    <property type="match status" value="1"/>
</dbReference>
<gene>
    <name evidence="2" type="ORF">GCM10007977_081650</name>
</gene>
<sequence>MPEPLAGGGRRVRAHHRGGDAVLQARQQQVQPADAVDRAVRDHPPAVLVRGRPGEQRNRAVPELGRRCGVYRFDDVLVEYQLARPGPGLPRLAAKLDPLAGHPYLLETLRSFVRHGHNRSRVAQDLHVHRNTLDYRLGRITAMTGLDPAVPAQARLLDAALTAFDLRRDPGEGGHR</sequence>
<dbReference type="InterPro" id="IPR042070">
    <property type="entry name" value="PucR_C-HTH_sf"/>
</dbReference>
<protein>
    <recommendedName>
        <fullName evidence="1">PucR C-terminal helix-turn-helix domain-containing protein</fullName>
    </recommendedName>
</protein>
<evidence type="ECO:0000313" key="2">
    <source>
        <dbReference type="EMBL" id="GGM67563.1"/>
    </source>
</evidence>
<dbReference type="Proteomes" id="UP000642070">
    <property type="component" value="Unassembled WGS sequence"/>
</dbReference>
<name>A0A917X546_9ACTN</name>
<proteinExistence type="predicted"/>
<keyword evidence="3" id="KW-1185">Reference proteome</keyword>
<dbReference type="EMBL" id="BMPI01000056">
    <property type="protein sequence ID" value="GGM67563.1"/>
    <property type="molecule type" value="Genomic_DNA"/>
</dbReference>
<evidence type="ECO:0000313" key="3">
    <source>
        <dbReference type="Proteomes" id="UP000642070"/>
    </source>
</evidence>
<accession>A0A917X546</accession>
<dbReference type="AlphaFoldDB" id="A0A917X546"/>
<reference evidence="2" key="2">
    <citation type="submission" date="2020-09" db="EMBL/GenBank/DDBJ databases">
        <authorList>
            <person name="Sun Q."/>
            <person name="Ohkuma M."/>
        </authorList>
    </citation>
    <scope>NUCLEOTIDE SEQUENCE</scope>
    <source>
        <strain evidence="2">JCM 19831</strain>
    </source>
</reference>
<dbReference type="Pfam" id="PF13556">
    <property type="entry name" value="HTH_30"/>
    <property type="match status" value="1"/>
</dbReference>
<dbReference type="InterPro" id="IPR051448">
    <property type="entry name" value="CdaR-like_regulators"/>
</dbReference>
<organism evidence="2 3">
    <name type="scientific">Dactylosporangium sucinum</name>
    <dbReference type="NCBI Taxonomy" id="1424081"/>
    <lineage>
        <taxon>Bacteria</taxon>
        <taxon>Bacillati</taxon>
        <taxon>Actinomycetota</taxon>
        <taxon>Actinomycetes</taxon>
        <taxon>Micromonosporales</taxon>
        <taxon>Micromonosporaceae</taxon>
        <taxon>Dactylosporangium</taxon>
    </lineage>
</organism>
<evidence type="ECO:0000259" key="1">
    <source>
        <dbReference type="Pfam" id="PF13556"/>
    </source>
</evidence>
<reference evidence="2" key="1">
    <citation type="journal article" date="2014" name="Int. J. Syst. Evol. Microbiol.">
        <title>Complete genome sequence of Corynebacterium casei LMG S-19264T (=DSM 44701T), isolated from a smear-ripened cheese.</title>
        <authorList>
            <consortium name="US DOE Joint Genome Institute (JGI-PGF)"/>
            <person name="Walter F."/>
            <person name="Albersmeier A."/>
            <person name="Kalinowski J."/>
            <person name="Ruckert C."/>
        </authorList>
    </citation>
    <scope>NUCLEOTIDE SEQUENCE</scope>
    <source>
        <strain evidence="2">JCM 19831</strain>
    </source>
</reference>
<dbReference type="Gene3D" id="1.10.10.2840">
    <property type="entry name" value="PucR C-terminal helix-turn-helix domain"/>
    <property type="match status" value="1"/>
</dbReference>
<feature type="domain" description="PucR C-terminal helix-turn-helix" evidence="1">
    <location>
        <begin position="105"/>
        <end position="163"/>
    </location>
</feature>
<dbReference type="InterPro" id="IPR025736">
    <property type="entry name" value="PucR_C-HTH_dom"/>
</dbReference>